<keyword evidence="2" id="KW-1185">Reference proteome</keyword>
<gene>
    <name evidence="1" type="ORF">QM524_01555</name>
</gene>
<sequence>MGKTINLNTNIQLTINQLVDLAKQLPQKDRLKIASMLLDEESTFSKEELKAKIKEGLEEINLHKKGQVKLRTLSDFLADV</sequence>
<organism evidence="1 2">
    <name type="scientific">Flectobacillus roseus</name>
    <dbReference type="NCBI Taxonomy" id="502259"/>
    <lineage>
        <taxon>Bacteria</taxon>
        <taxon>Pseudomonadati</taxon>
        <taxon>Bacteroidota</taxon>
        <taxon>Cytophagia</taxon>
        <taxon>Cytophagales</taxon>
        <taxon>Flectobacillaceae</taxon>
        <taxon>Flectobacillus</taxon>
    </lineage>
</organism>
<proteinExistence type="predicted"/>
<protein>
    <submittedName>
        <fullName evidence="1">Uncharacterized protein</fullName>
    </submittedName>
</protein>
<reference evidence="1 2" key="1">
    <citation type="submission" date="2023-05" db="EMBL/GenBank/DDBJ databases">
        <title>Novel species of genus Flectobacillus isolated from stream in China.</title>
        <authorList>
            <person name="Lu H."/>
        </authorList>
    </citation>
    <scope>NUCLEOTIDE SEQUENCE [LARGE SCALE GENOMIC DNA]</scope>
    <source>
        <strain evidence="1 2">KCTC 42575</strain>
    </source>
</reference>
<dbReference type="EMBL" id="JASHIF010000002">
    <property type="protein sequence ID" value="MDI9857883.1"/>
    <property type="molecule type" value="Genomic_DNA"/>
</dbReference>
<dbReference type="Proteomes" id="UP001236507">
    <property type="component" value="Unassembled WGS sequence"/>
</dbReference>
<dbReference type="RefSeq" id="WP_283343169.1">
    <property type="nucleotide sequence ID" value="NZ_JASHIF010000002.1"/>
</dbReference>
<comment type="caution">
    <text evidence="1">The sequence shown here is derived from an EMBL/GenBank/DDBJ whole genome shotgun (WGS) entry which is preliminary data.</text>
</comment>
<evidence type="ECO:0000313" key="1">
    <source>
        <dbReference type="EMBL" id="MDI9857883.1"/>
    </source>
</evidence>
<evidence type="ECO:0000313" key="2">
    <source>
        <dbReference type="Proteomes" id="UP001236507"/>
    </source>
</evidence>
<accession>A0ABT6Y2U9</accession>
<name>A0ABT6Y2U9_9BACT</name>